<evidence type="ECO:0000259" key="4">
    <source>
        <dbReference type="Pfam" id="PF00150"/>
    </source>
</evidence>
<evidence type="ECO:0000256" key="2">
    <source>
        <dbReference type="ARBA" id="ARBA00023295"/>
    </source>
</evidence>
<accession>A0ABQ4SVA9</accession>
<name>A0ABQ4SVA9_9HYPH</name>
<dbReference type="EMBL" id="BPQR01000041">
    <property type="protein sequence ID" value="GJE07136.1"/>
    <property type="molecule type" value="Genomic_DNA"/>
</dbReference>
<evidence type="ECO:0000313" key="5">
    <source>
        <dbReference type="EMBL" id="GJE07136.1"/>
    </source>
</evidence>
<dbReference type="Pfam" id="PF00150">
    <property type="entry name" value="Cellulase"/>
    <property type="match status" value="1"/>
</dbReference>
<proteinExistence type="inferred from homology"/>
<dbReference type="Proteomes" id="UP001055102">
    <property type="component" value="Unassembled WGS sequence"/>
</dbReference>
<dbReference type="SUPFAM" id="SSF51445">
    <property type="entry name" value="(Trans)glycosidases"/>
    <property type="match status" value="1"/>
</dbReference>
<evidence type="ECO:0000256" key="1">
    <source>
        <dbReference type="ARBA" id="ARBA00022801"/>
    </source>
</evidence>
<gene>
    <name evidence="5" type="ORF">AOPFMNJM_2460</name>
</gene>
<dbReference type="InterPro" id="IPR001547">
    <property type="entry name" value="Glyco_hydro_5"/>
</dbReference>
<reference evidence="5" key="1">
    <citation type="journal article" date="2021" name="Front. Microbiol.">
        <title>Comprehensive Comparative Genomics and Phenotyping of Methylobacterium Species.</title>
        <authorList>
            <person name="Alessa O."/>
            <person name="Ogura Y."/>
            <person name="Fujitani Y."/>
            <person name="Takami H."/>
            <person name="Hayashi T."/>
            <person name="Sahin N."/>
            <person name="Tani A."/>
        </authorList>
    </citation>
    <scope>NUCLEOTIDE SEQUENCE</scope>
    <source>
        <strain evidence="5">LMG 23639</strain>
    </source>
</reference>
<comment type="similarity">
    <text evidence="3">Belongs to the glycosyl hydrolase 5 (cellulase A) family.</text>
</comment>
<keyword evidence="2 3" id="KW-0326">Glycosidase</keyword>
<comment type="caution">
    <text evidence="5">The sequence shown here is derived from an EMBL/GenBank/DDBJ whole genome shotgun (WGS) entry which is preliminary data.</text>
</comment>
<reference evidence="5" key="2">
    <citation type="submission" date="2021-08" db="EMBL/GenBank/DDBJ databases">
        <authorList>
            <person name="Tani A."/>
            <person name="Ola A."/>
            <person name="Ogura Y."/>
            <person name="Katsura K."/>
            <person name="Hayashi T."/>
        </authorList>
    </citation>
    <scope>NUCLEOTIDE SEQUENCE</scope>
    <source>
        <strain evidence="5">LMG 23639</strain>
    </source>
</reference>
<protein>
    <recommendedName>
        <fullName evidence="4">Glycoside hydrolase family 5 domain-containing protein</fullName>
    </recommendedName>
</protein>
<evidence type="ECO:0000313" key="6">
    <source>
        <dbReference type="Proteomes" id="UP001055102"/>
    </source>
</evidence>
<dbReference type="RefSeq" id="WP_306308050.1">
    <property type="nucleotide sequence ID" value="NZ_BPQR01000041.1"/>
</dbReference>
<evidence type="ECO:0000256" key="3">
    <source>
        <dbReference type="RuleBase" id="RU361153"/>
    </source>
</evidence>
<dbReference type="PROSITE" id="PS51318">
    <property type="entry name" value="TAT"/>
    <property type="match status" value="1"/>
</dbReference>
<dbReference type="Gene3D" id="3.20.20.80">
    <property type="entry name" value="Glycosidases"/>
    <property type="match status" value="1"/>
</dbReference>
<sequence length="419" mass="45252">MRPLPGPTRRGLLLGGGAALALPAGAALGAAPAPLRLKRGINLWPWFSLTREFPAPRRDFDWPPFQPERPVPTRADLRRLAQAGLDFVRLPFDPGPFLAFIGPHREILLGELTAAIDLCLGEGLKVVVNVQGNEATHHYSPANLYGSEAAPLLPAYRGLVAEIARRLTKRSQDKVALEPVNEPPQACGAGAWTRVQDGLLKAARREAPALTLVATGACGSMVQGLVGLDPEPIRALGPVLFTFHCYEPYLFSHQGAPWIGDPLYRSLNGVPWPGSAGTRERTLARVRERMRADRQSTEAEKRAVYALTESKLTEYFAAAPDRAFLDRALAPVSAWASIYGIPAGDILLGEFGALKSDARYTASDAPDRARYLRDMREAAEAAGFPWAVHNIFDGLGIMDEATRRLDPAVAAALGLKAGP</sequence>
<keyword evidence="6" id="KW-1185">Reference proteome</keyword>
<organism evidence="5 6">
    <name type="scientific">Methylobacterium jeotgali</name>
    <dbReference type="NCBI Taxonomy" id="381630"/>
    <lineage>
        <taxon>Bacteria</taxon>
        <taxon>Pseudomonadati</taxon>
        <taxon>Pseudomonadota</taxon>
        <taxon>Alphaproteobacteria</taxon>
        <taxon>Hyphomicrobiales</taxon>
        <taxon>Methylobacteriaceae</taxon>
        <taxon>Methylobacterium</taxon>
    </lineage>
</organism>
<feature type="domain" description="Glycoside hydrolase family 5" evidence="4">
    <location>
        <begin position="72"/>
        <end position="371"/>
    </location>
</feature>
<dbReference type="InterPro" id="IPR017853">
    <property type="entry name" value="GH"/>
</dbReference>
<keyword evidence="1 3" id="KW-0378">Hydrolase</keyword>
<dbReference type="InterPro" id="IPR006311">
    <property type="entry name" value="TAT_signal"/>
</dbReference>